<protein>
    <submittedName>
        <fullName evidence="1">Uncharacterized protein</fullName>
    </submittedName>
</protein>
<gene>
    <name evidence="1" type="ORF">TbrSNM41_22510</name>
</gene>
<name>A0ABM7XMF7_THEBO</name>
<evidence type="ECO:0000313" key="1">
    <source>
        <dbReference type="EMBL" id="BDG17517.1"/>
    </source>
</evidence>
<evidence type="ECO:0000313" key="2">
    <source>
        <dbReference type="Proteomes" id="UP000831120"/>
    </source>
</evidence>
<reference evidence="1 2" key="1">
    <citation type="journal article" date="2022" name="Microbiol. Resour. Announc.">
        <title>Complete Genome Sequences of Thermus Strains Isolated from Senami Hot Spring in Japan.</title>
        <authorList>
            <person name="Miyazaki K."/>
        </authorList>
    </citation>
    <scope>NUCLEOTIDE SEQUENCE [LARGE SCALE GENOMIC DNA]</scope>
    <source>
        <strain evidence="1 2">SNM4-1</strain>
        <plasmid evidence="1 2">pTbrSNM4-1b</plasmid>
    </source>
</reference>
<accession>A0ABM7XMF7</accession>
<dbReference type="Proteomes" id="UP000831120">
    <property type="component" value="Plasmid pTbrSNM4-1b"/>
</dbReference>
<geneLocation type="plasmid" evidence="1 2">
    <name>pTbrSNM4-1b</name>
</geneLocation>
<dbReference type="Pfam" id="PF10722">
    <property type="entry name" value="YbjN"/>
    <property type="match status" value="1"/>
</dbReference>
<proteinExistence type="predicted"/>
<keyword evidence="1" id="KW-0614">Plasmid</keyword>
<dbReference type="EMBL" id="AP025594">
    <property type="protein sequence ID" value="BDG17517.1"/>
    <property type="molecule type" value="Genomic_DNA"/>
</dbReference>
<organism evidence="1 2">
    <name type="scientific">Thermus brockianus</name>
    <dbReference type="NCBI Taxonomy" id="56956"/>
    <lineage>
        <taxon>Bacteria</taxon>
        <taxon>Thermotogati</taxon>
        <taxon>Deinococcota</taxon>
        <taxon>Deinococci</taxon>
        <taxon>Thermales</taxon>
        <taxon>Thermaceae</taxon>
        <taxon>Thermus</taxon>
    </lineage>
</organism>
<dbReference type="InterPro" id="IPR019660">
    <property type="entry name" value="Put_sensory_transdc_reg_YbjN"/>
</dbReference>
<sequence length="64" mass="7386">MAWNREYRFSRAYLDKGFYPVLEADLLLEGGVTDRAIVAFLLVFRESWQEFAAHMGGDGKEEGR</sequence>
<keyword evidence="2" id="KW-1185">Reference proteome</keyword>